<proteinExistence type="predicted"/>
<sequence length="173" mass="19947">MQTEPSWIQRMRRRWSLKRHGHGHGQSRHGKQSQAEPSSDAASVESLPAYTVKTFGESDMYAGSGYDASLNNVRIVRVGRDVSETRRWYQSNTDVSTANIRAGGVLRGYSYYYENDPLLYTDEKRDIPENAVPYLDDCDYEQLAAQIARQQSLVRRQLHRMSLMLSRRPTEML</sequence>
<feature type="region of interest" description="Disordered" evidence="1">
    <location>
        <begin position="1"/>
        <end position="43"/>
    </location>
</feature>
<gene>
    <name evidence="2" type="ORF">LPJ53_005301</name>
</gene>
<organism evidence="2 3">
    <name type="scientific">Coemansia erecta</name>
    <dbReference type="NCBI Taxonomy" id="147472"/>
    <lineage>
        <taxon>Eukaryota</taxon>
        <taxon>Fungi</taxon>
        <taxon>Fungi incertae sedis</taxon>
        <taxon>Zoopagomycota</taxon>
        <taxon>Kickxellomycotina</taxon>
        <taxon>Kickxellomycetes</taxon>
        <taxon>Kickxellales</taxon>
        <taxon>Kickxellaceae</taxon>
        <taxon>Coemansia</taxon>
    </lineage>
</organism>
<evidence type="ECO:0000256" key="1">
    <source>
        <dbReference type="SAM" id="MobiDB-lite"/>
    </source>
</evidence>
<evidence type="ECO:0000313" key="2">
    <source>
        <dbReference type="EMBL" id="KAJ1720025.1"/>
    </source>
</evidence>
<dbReference type="EMBL" id="JANBOJ010000307">
    <property type="protein sequence ID" value="KAJ1720025.1"/>
    <property type="molecule type" value="Genomic_DNA"/>
</dbReference>
<keyword evidence="3" id="KW-1185">Reference proteome</keyword>
<evidence type="ECO:0000313" key="3">
    <source>
        <dbReference type="Proteomes" id="UP001149813"/>
    </source>
</evidence>
<comment type="caution">
    <text evidence="2">The sequence shown here is derived from an EMBL/GenBank/DDBJ whole genome shotgun (WGS) entry which is preliminary data.</text>
</comment>
<accession>A0A9W8CNB4</accession>
<reference evidence="2" key="1">
    <citation type="submission" date="2022-07" db="EMBL/GenBank/DDBJ databases">
        <title>Phylogenomic reconstructions and comparative analyses of Kickxellomycotina fungi.</title>
        <authorList>
            <person name="Reynolds N.K."/>
            <person name="Stajich J.E."/>
            <person name="Barry K."/>
            <person name="Grigoriev I.V."/>
            <person name="Crous P."/>
            <person name="Smith M.E."/>
        </authorList>
    </citation>
    <scope>NUCLEOTIDE SEQUENCE</scope>
    <source>
        <strain evidence="2">NBRC 32514</strain>
    </source>
</reference>
<dbReference type="Proteomes" id="UP001149813">
    <property type="component" value="Unassembled WGS sequence"/>
</dbReference>
<feature type="compositionally biased region" description="Basic residues" evidence="1">
    <location>
        <begin position="10"/>
        <end position="31"/>
    </location>
</feature>
<dbReference type="OrthoDB" id="5532701at2759"/>
<protein>
    <submittedName>
        <fullName evidence="2">Uncharacterized protein</fullName>
    </submittedName>
</protein>
<dbReference type="AlphaFoldDB" id="A0A9W8CNB4"/>
<name>A0A9W8CNB4_9FUNG</name>